<keyword evidence="5" id="KW-0539">Nucleus</keyword>
<proteinExistence type="predicted"/>
<dbReference type="PANTHER" id="PTHR31845">
    <property type="entry name" value="FINGER DOMAIN PROTEIN, PUTATIVE-RELATED"/>
    <property type="match status" value="1"/>
</dbReference>
<keyword evidence="4" id="KW-0804">Transcription</keyword>
<organism evidence="7 8">
    <name type="scientific">Athelia psychrophila</name>
    <dbReference type="NCBI Taxonomy" id="1759441"/>
    <lineage>
        <taxon>Eukaryota</taxon>
        <taxon>Fungi</taxon>
        <taxon>Dikarya</taxon>
        <taxon>Basidiomycota</taxon>
        <taxon>Agaricomycotina</taxon>
        <taxon>Agaricomycetes</taxon>
        <taxon>Agaricomycetidae</taxon>
        <taxon>Atheliales</taxon>
        <taxon>Atheliaceae</taxon>
        <taxon>Athelia</taxon>
    </lineage>
</organism>
<dbReference type="SMART" id="SM00906">
    <property type="entry name" value="Fungal_trans"/>
    <property type="match status" value="1"/>
</dbReference>
<comment type="subcellular location">
    <subcellularLocation>
        <location evidence="1">Nucleus</location>
    </subcellularLocation>
</comment>
<dbReference type="Proteomes" id="UP000076532">
    <property type="component" value="Unassembled WGS sequence"/>
</dbReference>
<evidence type="ECO:0000256" key="2">
    <source>
        <dbReference type="ARBA" id="ARBA00023015"/>
    </source>
</evidence>
<dbReference type="AlphaFoldDB" id="A0A166C416"/>
<protein>
    <recommendedName>
        <fullName evidence="6">Xylanolytic transcriptional activator regulatory domain-containing protein</fullName>
    </recommendedName>
</protein>
<gene>
    <name evidence="7" type="ORF">FIBSPDRAFT_1049508</name>
</gene>
<name>A0A166C416_9AGAM</name>
<keyword evidence="3" id="KW-0238">DNA-binding</keyword>
<sequence length="540" mass="60132">MPHTAPMLDESRLAEAIWPSSFSSGKAHLSLEQAVALFDEFFSQYHPTCPIFIRRREPAPTYQKDPLLFWAICGIAACRPSVSSLSWQTLEGVSYTSIMDELKTMVAHLMVEPLRSVGIVQALVLLCEWHVPATTQWQGRGWYYCGLAVQTALQIGLHRPHHSREFRLRAEERVGPESIDGQERTLAWMYCHIVGYNTSCMQGLPPPVRDDYVTLEACIAGASPSTTPPWMADIPRQVFDTLRIARLTHRFSQTLGDSSLSPSGQLPSPSATSLFSLFSSELSELERSVDTSDYCTLTRLHLCRIRMCAFELQTQRTPYNTTQRGMAATDCYVSCMRLAEAFCSMPLGEVTRLPVSVAFGHGIVCICLIRLLSMEEGQALDTNMALTQISAVYRMASLVNEGLDEVKRNFVTLINFCVRHTHPSPANAEADSLPKAESRMGLANWLHDCIVRALQAGAIQGPPSESGFLPNGPAIDQIREITADVNWAQTPPPDVDYSMFSSSDFDEILASFSRGEWEVPSGNFFPAWEPSNEEDDSQYQ</sequence>
<dbReference type="CDD" id="cd12148">
    <property type="entry name" value="fungal_TF_MHR"/>
    <property type="match status" value="1"/>
</dbReference>
<dbReference type="GO" id="GO:0000976">
    <property type="term" value="F:transcription cis-regulatory region binding"/>
    <property type="evidence" value="ECO:0007669"/>
    <property type="project" value="TreeGrafter"/>
</dbReference>
<dbReference type="PANTHER" id="PTHR31845:SF21">
    <property type="entry name" value="REGULATORY PROTEIN LEU3"/>
    <property type="match status" value="1"/>
</dbReference>
<evidence type="ECO:0000256" key="5">
    <source>
        <dbReference type="ARBA" id="ARBA00023242"/>
    </source>
</evidence>
<evidence type="ECO:0000256" key="4">
    <source>
        <dbReference type="ARBA" id="ARBA00023163"/>
    </source>
</evidence>
<keyword evidence="8" id="KW-1185">Reference proteome</keyword>
<dbReference type="STRING" id="436010.A0A166C416"/>
<evidence type="ECO:0000256" key="1">
    <source>
        <dbReference type="ARBA" id="ARBA00004123"/>
    </source>
</evidence>
<dbReference type="EMBL" id="KV417635">
    <property type="protein sequence ID" value="KZP13269.1"/>
    <property type="molecule type" value="Genomic_DNA"/>
</dbReference>
<accession>A0A166C416</accession>
<dbReference type="GO" id="GO:0006351">
    <property type="term" value="P:DNA-templated transcription"/>
    <property type="evidence" value="ECO:0007669"/>
    <property type="project" value="InterPro"/>
</dbReference>
<dbReference type="InterPro" id="IPR051089">
    <property type="entry name" value="prtT"/>
</dbReference>
<dbReference type="InterPro" id="IPR007219">
    <property type="entry name" value="XnlR_reg_dom"/>
</dbReference>
<dbReference type="GO" id="GO:0005634">
    <property type="term" value="C:nucleus"/>
    <property type="evidence" value="ECO:0007669"/>
    <property type="project" value="UniProtKB-SubCell"/>
</dbReference>
<dbReference type="GO" id="GO:0008270">
    <property type="term" value="F:zinc ion binding"/>
    <property type="evidence" value="ECO:0007669"/>
    <property type="project" value="InterPro"/>
</dbReference>
<evidence type="ECO:0000256" key="3">
    <source>
        <dbReference type="ARBA" id="ARBA00023125"/>
    </source>
</evidence>
<dbReference type="OrthoDB" id="3163292at2759"/>
<evidence type="ECO:0000313" key="8">
    <source>
        <dbReference type="Proteomes" id="UP000076532"/>
    </source>
</evidence>
<feature type="domain" description="Xylanolytic transcriptional activator regulatory" evidence="6">
    <location>
        <begin position="141"/>
        <end position="224"/>
    </location>
</feature>
<dbReference type="Pfam" id="PF04082">
    <property type="entry name" value="Fungal_trans"/>
    <property type="match status" value="1"/>
</dbReference>
<keyword evidence="2" id="KW-0805">Transcription regulation</keyword>
<reference evidence="7 8" key="1">
    <citation type="journal article" date="2016" name="Mol. Biol. Evol.">
        <title>Comparative Genomics of Early-Diverging Mushroom-Forming Fungi Provides Insights into the Origins of Lignocellulose Decay Capabilities.</title>
        <authorList>
            <person name="Nagy L.G."/>
            <person name="Riley R."/>
            <person name="Tritt A."/>
            <person name="Adam C."/>
            <person name="Daum C."/>
            <person name="Floudas D."/>
            <person name="Sun H."/>
            <person name="Yadav J.S."/>
            <person name="Pangilinan J."/>
            <person name="Larsson K.H."/>
            <person name="Matsuura K."/>
            <person name="Barry K."/>
            <person name="Labutti K."/>
            <person name="Kuo R."/>
            <person name="Ohm R.A."/>
            <person name="Bhattacharya S.S."/>
            <person name="Shirouzu T."/>
            <person name="Yoshinaga Y."/>
            <person name="Martin F.M."/>
            <person name="Grigoriev I.V."/>
            <person name="Hibbett D.S."/>
        </authorList>
    </citation>
    <scope>NUCLEOTIDE SEQUENCE [LARGE SCALE GENOMIC DNA]</scope>
    <source>
        <strain evidence="7 8">CBS 109695</strain>
    </source>
</reference>
<evidence type="ECO:0000313" key="7">
    <source>
        <dbReference type="EMBL" id="KZP13269.1"/>
    </source>
</evidence>
<dbReference type="GO" id="GO:0000981">
    <property type="term" value="F:DNA-binding transcription factor activity, RNA polymerase II-specific"/>
    <property type="evidence" value="ECO:0007669"/>
    <property type="project" value="TreeGrafter"/>
</dbReference>
<evidence type="ECO:0000259" key="6">
    <source>
        <dbReference type="SMART" id="SM00906"/>
    </source>
</evidence>